<dbReference type="Proteomes" id="UP001497472">
    <property type="component" value="Unassembled WGS sequence"/>
</dbReference>
<reference evidence="2 3" key="1">
    <citation type="submission" date="2023-11" db="EMBL/GenBank/DDBJ databases">
        <authorList>
            <person name="Okamura Y."/>
        </authorList>
    </citation>
    <scope>NUCLEOTIDE SEQUENCE [LARGE SCALE GENOMIC DNA]</scope>
</reference>
<organism evidence="2 3">
    <name type="scientific">Leptosia nina</name>
    <dbReference type="NCBI Taxonomy" id="320188"/>
    <lineage>
        <taxon>Eukaryota</taxon>
        <taxon>Metazoa</taxon>
        <taxon>Ecdysozoa</taxon>
        <taxon>Arthropoda</taxon>
        <taxon>Hexapoda</taxon>
        <taxon>Insecta</taxon>
        <taxon>Pterygota</taxon>
        <taxon>Neoptera</taxon>
        <taxon>Endopterygota</taxon>
        <taxon>Lepidoptera</taxon>
        <taxon>Glossata</taxon>
        <taxon>Ditrysia</taxon>
        <taxon>Papilionoidea</taxon>
        <taxon>Pieridae</taxon>
        <taxon>Pierinae</taxon>
        <taxon>Leptosia</taxon>
    </lineage>
</organism>
<dbReference type="InterPro" id="IPR027911">
    <property type="entry name" value="DUF4604"/>
</dbReference>
<dbReference type="AlphaFoldDB" id="A0AAV1IWJ2"/>
<dbReference type="EMBL" id="CAVLEF010000001">
    <property type="protein sequence ID" value="CAK1540496.1"/>
    <property type="molecule type" value="Genomic_DNA"/>
</dbReference>
<evidence type="ECO:0000259" key="1">
    <source>
        <dbReference type="Pfam" id="PF15377"/>
    </source>
</evidence>
<dbReference type="PANTHER" id="PTHR31195:SF2">
    <property type="entry name" value="GEO02494P1"/>
    <property type="match status" value="1"/>
</dbReference>
<protein>
    <recommendedName>
        <fullName evidence="1">DUF4604 domain-containing protein</fullName>
    </recommendedName>
</protein>
<evidence type="ECO:0000313" key="3">
    <source>
        <dbReference type="Proteomes" id="UP001497472"/>
    </source>
</evidence>
<evidence type="ECO:0000313" key="2">
    <source>
        <dbReference type="EMBL" id="CAK1540496.1"/>
    </source>
</evidence>
<name>A0AAV1IWJ2_9NEOP</name>
<accession>A0AAV1IWJ2</accession>
<sequence length="99" mass="11482">MNRKRNVNFIKPDDPPFLRALKIQAGYDDKNHKFDELHNKDEDFVSDDDSELPQVIVLKKGDLTAEEADVEKEKIKKIEAEKKADLSQRVVFKAKKKIS</sequence>
<comment type="caution">
    <text evidence="2">The sequence shown here is derived from an EMBL/GenBank/DDBJ whole genome shotgun (WGS) entry which is preliminary data.</text>
</comment>
<dbReference type="InterPro" id="IPR040219">
    <property type="entry name" value="KIAA1143-like"/>
</dbReference>
<keyword evidence="3" id="KW-1185">Reference proteome</keyword>
<dbReference type="Pfam" id="PF15377">
    <property type="entry name" value="DUF4604"/>
    <property type="match status" value="1"/>
</dbReference>
<dbReference type="PANTHER" id="PTHR31195">
    <property type="entry name" value="GEO02494P1"/>
    <property type="match status" value="1"/>
</dbReference>
<feature type="domain" description="DUF4604" evidence="1">
    <location>
        <begin position="5"/>
        <end position="96"/>
    </location>
</feature>
<proteinExistence type="predicted"/>
<gene>
    <name evidence="2" type="ORF">LNINA_LOCUS544</name>
</gene>